<organism evidence="1 2">
    <name type="scientific">Actinidia rufa</name>
    <dbReference type="NCBI Taxonomy" id="165716"/>
    <lineage>
        <taxon>Eukaryota</taxon>
        <taxon>Viridiplantae</taxon>
        <taxon>Streptophyta</taxon>
        <taxon>Embryophyta</taxon>
        <taxon>Tracheophyta</taxon>
        <taxon>Spermatophyta</taxon>
        <taxon>Magnoliopsida</taxon>
        <taxon>eudicotyledons</taxon>
        <taxon>Gunneridae</taxon>
        <taxon>Pentapetalae</taxon>
        <taxon>asterids</taxon>
        <taxon>Ericales</taxon>
        <taxon>Actinidiaceae</taxon>
        <taxon>Actinidia</taxon>
    </lineage>
</organism>
<gene>
    <name evidence="1" type="ORF">Acr_00g0093450</name>
</gene>
<dbReference type="Proteomes" id="UP000585474">
    <property type="component" value="Unassembled WGS sequence"/>
</dbReference>
<reference evidence="2" key="1">
    <citation type="submission" date="2019-07" db="EMBL/GenBank/DDBJ databases">
        <title>De Novo Assembly of kiwifruit Actinidia rufa.</title>
        <authorList>
            <person name="Sugita-Konishi S."/>
            <person name="Sato K."/>
            <person name="Mori E."/>
            <person name="Abe Y."/>
            <person name="Kisaki G."/>
            <person name="Hamano K."/>
            <person name="Suezawa K."/>
            <person name="Otani M."/>
            <person name="Fukuda T."/>
            <person name="Manabe T."/>
            <person name="Gomi K."/>
            <person name="Tabuchi M."/>
            <person name="Akimitsu K."/>
            <person name="Kataoka I."/>
        </authorList>
    </citation>
    <scope>NUCLEOTIDE SEQUENCE [LARGE SCALE GENOMIC DNA]</scope>
    <source>
        <strain evidence="2">cv. Fuchu</strain>
    </source>
</reference>
<sequence length="103" mass="11425">MSRRIDLGKLAKMSKGSKVSIPKRSKTATPTAKGVVIRKKVLRMRSLTSRPARRLLEGVIPPFDQEEVGKLDLEKLVYVVGQVVVLASSLVEHDRELRDGAMT</sequence>
<evidence type="ECO:0000313" key="1">
    <source>
        <dbReference type="EMBL" id="GFS44991.1"/>
    </source>
</evidence>
<dbReference type="EMBL" id="BJWL01000442">
    <property type="protein sequence ID" value="GFS44991.1"/>
    <property type="molecule type" value="Genomic_DNA"/>
</dbReference>
<name>A0A7J0DY40_9ERIC</name>
<accession>A0A7J0DY40</accession>
<dbReference type="AlphaFoldDB" id="A0A7J0DY40"/>
<protein>
    <submittedName>
        <fullName evidence="1">Uncharacterized protein</fullName>
    </submittedName>
</protein>
<comment type="caution">
    <text evidence="1">The sequence shown here is derived from an EMBL/GenBank/DDBJ whole genome shotgun (WGS) entry which is preliminary data.</text>
</comment>
<proteinExistence type="predicted"/>
<keyword evidence="2" id="KW-1185">Reference proteome</keyword>
<evidence type="ECO:0000313" key="2">
    <source>
        <dbReference type="Proteomes" id="UP000585474"/>
    </source>
</evidence>